<accession>A0ABN3GTN9</accession>
<evidence type="ECO:0000313" key="2">
    <source>
        <dbReference type="EMBL" id="GAA2360797.1"/>
    </source>
</evidence>
<keyword evidence="3" id="KW-1185">Reference proteome</keyword>
<dbReference type="EMBL" id="BAAASD010000031">
    <property type="protein sequence ID" value="GAA2360797.1"/>
    <property type="molecule type" value="Genomic_DNA"/>
</dbReference>
<protein>
    <recommendedName>
        <fullName evidence="4">Phosphotransferase</fullName>
    </recommendedName>
</protein>
<feature type="region of interest" description="Disordered" evidence="1">
    <location>
        <begin position="84"/>
        <end position="131"/>
    </location>
</feature>
<name>A0ABN3GTN9_9ACTN</name>
<evidence type="ECO:0000313" key="3">
    <source>
        <dbReference type="Proteomes" id="UP001500253"/>
    </source>
</evidence>
<dbReference type="Gene3D" id="3.40.50.300">
    <property type="entry name" value="P-loop containing nucleotide triphosphate hydrolases"/>
    <property type="match status" value="1"/>
</dbReference>
<proteinExistence type="predicted"/>
<evidence type="ECO:0008006" key="4">
    <source>
        <dbReference type="Google" id="ProtNLM"/>
    </source>
</evidence>
<dbReference type="Pfam" id="PF13671">
    <property type="entry name" value="AAA_33"/>
    <property type="match status" value="1"/>
</dbReference>
<organism evidence="2 3">
    <name type="scientific">Streptomyces cuspidosporus</name>
    <dbReference type="NCBI Taxonomy" id="66882"/>
    <lineage>
        <taxon>Bacteria</taxon>
        <taxon>Bacillati</taxon>
        <taxon>Actinomycetota</taxon>
        <taxon>Actinomycetes</taxon>
        <taxon>Kitasatosporales</taxon>
        <taxon>Streptomycetaceae</taxon>
        <taxon>Streptomyces</taxon>
    </lineage>
</organism>
<sequence length="308" mass="32738">MTGPVLTRPPLTALPEHGVYAEAVPLGLPAASPPTTRPSTSPRWGLISHPLPVEMENYLAGSARVLRPGGSGTPPGDLGCFPTTPGLDGPAGPRKRLRLGVAGRPAPTPRTREEFHPSMTDNTSPAAPDDGTPGVIVVSGISAAGKSTVAQALAERLPRSAHVRGDTFRRMIVNGQAHMTAEAPPEAVAQLRLRHRLAATCADAYAEAGFTAVLQDVLLGEHLAEITRMIRSRPLAVVVLAPDPDVVALREEKRSKTGYGPDWQPKDLDKVLRDGTPPIGLWLDTSHQTVDETVDEILKRAWTEGAVR</sequence>
<dbReference type="Proteomes" id="UP001500253">
    <property type="component" value="Unassembled WGS sequence"/>
</dbReference>
<evidence type="ECO:0000256" key="1">
    <source>
        <dbReference type="SAM" id="MobiDB-lite"/>
    </source>
</evidence>
<dbReference type="InterPro" id="IPR027417">
    <property type="entry name" value="P-loop_NTPase"/>
</dbReference>
<comment type="caution">
    <text evidence="2">The sequence shown here is derived from an EMBL/GenBank/DDBJ whole genome shotgun (WGS) entry which is preliminary data.</text>
</comment>
<dbReference type="SUPFAM" id="SSF52540">
    <property type="entry name" value="P-loop containing nucleoside triphosphate hydrolases"/>
    <property type="match status" value="1"/>
</dbReference>
<reference evidence="2 3" key="1">
    <citation type="journal article" date="2019" name="Int. J. Syst. Evol. Microbiol.">
        <title>The Global Catalogue of Microorganisms (GCM) 10K type strain sequencing project: providing services to taxonomists for standard genome sequencing and annotation.</title>
        <authorList>
            <consortium name="The Broad Institute Genomics Platform"/>
            <consortium name="The Broad Institute Genome Sequencing Center for Infectious Disease"/>
            <person name="Wu L."/>
            <person name="Ma J."/>
        </authorList>
    </citation>
    <scope>NUCLEOTIDE SEQUENCE [LARGE SCALE GENOMIC DNA]</scope>
    <source>
        <strain evidence="2 3">JCM 4316</strain>
    </source>
</reference>
<gene>
    <name evidence="2" type="ORF">GCM10010246_59190</name>
</gene>